<proteinExistence type="predicted"/>
<accession>A0A5Q4YTG8</accession>
<reference evidence="2 3" key="1">
    <citation type="submission" date="2019-08" db="EMBL/GenBank/DDBJ databases">
        <authorList>
            <person name="Herpell B J."/>
        </authorList>
    </citation>
    <scope>NUCLEOTIDE SEQUENCE [LARGE SCALE GENOMIC DNA]</scope>
    <source>
        <strain evidence="3">Msb3</strain>
    </source>
</reference>
<gene>
    <name evidence="2" type="ORF">PDMSB3_2705</name>
</gene>
<dbReference type="EMBL" id="LR699553">
    <property type="protein sequence ID" value="VVD29161.1"/>
    <property type="molecule type" value="Genomic_DNA"/>
</dbReference>
<evidence type="ECO:0000313" key="3">
    <source>
        <dbReference type="Proteomes" id="UP000325811"/>
    </source>
</evidence>
<organism evidence="2 3">
    <name type="scientific">Paraburkholderia dioscoreae</name>
    <dbReference type="NCBI Taxonomy" id="2604047"/>
    <lineage>
        <taxon>Bacteria</taxon>
        <taxon>Pseudomonadati</taxon>
        <taxon>Pseudomonadota</taxon>
        <taxon>Betaproteobacteria</taxon>
        <taxon>Burkholderiales</taxon>
        <taxon>Burkholderiaceae</taxon>
        <taxon>Paraburkholderia</taxon>
    </lineage>
</organism>
<dbReference type="Pfam" id="PF23961">
    <property type="entry name" value="Phage_tail_terminator_9"/>
    <property type="match status" value="1"/>
</dbReference>
<dbReference type="InterPro" id="IPR057087">
    <property type="entry name" value="Gp12-like"/>
</dbReference>
<name>A0A5Q4YTG8_9BURK</name>
<keyword evidence="3" id="KW-1185">Reference proteome</keyword>
<dbReference type="AlphaFoldDB" id="A0A5Q4YTG8"/>
<sequence>MVANDSSTGGYLLPVDAGPPYDAELDAIFQKMVVGLTALPGSLVRPRWQPTAPKQPEPGVDWCAIGVMVTTPDAGPAIIHVGAGEGSDVVQRHEEIELLCSFYGPHGSRLANMARDGMYMPQNNDILRANEMGLICVGTVTPAPDMVNQQWVRRYDVSISVRRNAQRVYPTLNLTSAEVAVRTDSGPATKASVS</sequence>
<evidence type="ECO:0000313" key="2">
    <source>
        <dbReference type="EMBL" id="VVD29161.1"/>
    </source>
</evidence>
<feature type="domain" description="Phage neck terminator protein gp12-like" evidence="1">
    <location>
        <begin position="24"/>
        <end position="178"/>
    </location>
</feature>
<evidence type="ECO:0000259" key="1">
    <source>
        <dbReference type="Pfam" id="PF23961"/>
    </source>
</evidence>
<dbReference type="Proteomes" id="UP000325811">
    <property type="component" value="Chromosome I"/>
</dbReference>
<dbReference type="KEGG" id="pdio:PDMSB3_2705"/>
<protein>
    <recommendedName>
        <fullName evidence="1">Phage neck terminator protein gp12-like domain-containing protein</fullName>
    </recommendedName>
</protein>